<keyword evidence="5 13" id="KW-0444">Lipid biosynthesis</keyword>
<evidence type="ECO:0000256" key="2">
    <source>
        <dbReference type="ARBA" id="ARBA00010930"/>
    </source>
</evidence>
<dbReference type="InterPro" id="IPR036736">
    <property type="entry name" value="ACP-like_sf"/>
</dbReference>
<proteinExistence type="inferred from homology"/>
<dbReference type="InterPro" id="IPR009081">
    <property type="entry name" value="PP-bd_ACP"/>
</dbReference>
<comment type="function">
    <text evidence="13">Carrier of the growing fatty acid chain in fatty acid biosynthesis.</text>
</comment>
<evidence type="ECO:0000256" key="5">
    <source>
        <dbReference type="ARBA" id="ARBA00022516"/>
    </source>
</evidence>
<keyword evidence="9" id="KW-0249">Electron transport</keyword>
<evidence type="ECO:0000256" key="10">
    <source>
        <dbReference type="ARBA" id="ARBA00023098"/>
    </source>
</evidence>
<evidence type="ECO:0000256" key="9">
    <source>
        <dbReference type="ARBA" id="ARBA00022982"/>
    </source>
</evidence>
<evidence type="ECO:0000256" key="3">
    <source>
        <dbReference type="ARBA" id="ARBA00022448"/>
    </source>
</evidence>
<keyword evidence="10" id="KW-0443">Lipid metabolism</keyword>
<dbReference type="Proteomes" id="UP000050791">
    <property type="component" value="Unassembled WGS sequence"/>
</dbReference>
<evidence type="ECO:0000256" key="6">
    <source>
        <dbReference type="ARBA" id="ARBA00022553"/>
    </source>
</evidence>
<evidence type="ECO:0000256" key="12">
    <source>
        <dbReference type="ARBA" id="ARBA00023160"/>
    </source>
</evidence>
<keyword evidence="6" id="KW-0597">Phosphoprotein</keyword>
<comment type="similarity">
    <text evidence="2">Belongs to the acyl carrier protein (ACP) family.</text>
</comment>
<keyword evidence="12 13" id="KW-0275">Fatty acid biosynthesis</keyword>
<evidence type="ECO:0000256" key="13">
    <source>
        <dbReference type="RuleBase" id="RU000722"/>
    </source>
</evidence>
<dbReference type="InterPro" id="IPR003231">
    <property type="entry name" value="ACP"/>
</dbReference>
<organism evidence="15 16">
    <name type="scientific">Schistosoma mattheei</name>
    <dbReference type="NCBI Taxonomy" id="31246"/>
    <lineage>
        <taxon>Eukaryota</taxon>
        <taxon>Metazoa</taxon>
        <taxon>Spiralia</taxon>
        <taxon>Lophotrochozoa</taxon>
        <taxon>Platyhelminthes</taxon>
        <taxon>Trematoda</taxon>
        <taxon>Digenea</taxon>
        <taxon>Strigeidida</taxon>
        <taxon>Schistosomatoidea</taxon>
        <taxon>Schistosomatidae</taxon>
        <taxon>Schistosoma</taxon>
    </lineage>
</organism>
<name>A0AA85AVY8_9TREM</name>
<dbReference type="GO" id="GO:0000036">
    <property type="term" value="F:acyl carrier activity"/>
    <property type="evidence" value="ECO:0007669"/>
    <property type="project" value="TreeGrafter"/>
</dbReference>
<evidence type="ECO:0000313" key="15">
    <source>
        <dbReference type="Proteomes" id="UP000050791"/>
    </source>
</evidence>
<reference evidence="16" key="1">
    <citation type="submission" date="2023-11" db="UniProtKB">
        <authorList>
            <consortium name="WormBaseParasite"/>
        </authorList>
    </citation>
    <scope>IDENTIFICATION</scope>
</reference>
<dbReference type="AlphaFoldDB" id="A0AA85AVY8"/>
<evidence type="ECO:0000256" key="11">
    <source>
        <dbReference type="ARBA" id="ARBA00023128"/>
    </source>
</evidence>
<evidence type="ECO:0000313" key="16">
    <source>
        <dbReference type="WBParaSite" id="SMTH1_1140.1"/>
    </source>
</evidence>
<keyword evidence="4 13" id="KW-0596">Phosphopantetheine</keyword>
<keyword evidence="7" id="KW-0276">Fatty acid metabolism</keyword>
<dbReference type="GO" id="GO:0000035">
    <property type="term" value="F:acyl binding"/>
    <property type="evidence" value="ECO:0007669"/>
    <property type="project" value="TreeGrafter"/>
</dbReference>
<evidence type="ECO:0000256" key="1">
    <source>
        <dbReference type="ARBA" id="ARBA00004173"/>
    </source>
</evidence>
<dbReference type="PROSITE" id="PS50075">
    <property type="entry name" value="CARRIER"/>
    <property type="match status" value="1"/>
</dbReference>
<evidence type="ECO:0000256" key="4">
    <source>
        <dbReference type="ARBA" id="ARBA00022450"/>
    </source>
</evidence>
<dbReference type="WBParaSite" id="SMTH1_1140.1">
    <property type="protein sequence ID" value="SMTH1_1140.1"/>
    <property type="gene ID" value="SMTH1_1140"/>
</dbReference>
<accession>A0AA85AVY8</accession>
<keyword evidence="3" id="KW-0813">Transport</keyword>
<keyword evidence="8" id="KW-0809">Transit peptide</keyword>
<keyword evidence="11" id="KW-0496">Mitochondrion</keyword>
<evidence type="ECO:0000256" key="7">
    <source>
        <dbReference type="ARBA" id="ARBA00022832"/>
    </source>
</evidence>
<evidence type="ECO:0000256" key="8">
    <source>
        <dbReference type="ARBA" id="ARBA00022946"/>
    </source>
</evidence>
<feature type="domain" description="Carrier" evidence="14">
    <location>
        <begin position="58"/>
        <end position="141"/>
    </location>
</feature>
<protein>
    <recommendedName>
        <fullName evidence="13">Acyl carrier protein</fullName>
    </recommendedName>
</protein>
<dbReference type="PANTHER" id="PTHR20863">
    <property type="entry name" value="ACYL CARRIER PROTEIN"/>
    <property type="match status" value="1"/>
</dbReference>
<comment type="subcellular location">
    <subcellularLocation>
        <location evidence="1">Mitochondrion</location>
    </subcellularLocation>
</comment>
<evidence type="ECO:0000259" key="14">
    <source>
        <dbReference type="PROSITE" id="PS50075"/>
    </source>
</evidence>
<dbReference type="Pfam" id="PF00550">
    <property type="entry name" value="PP-binding"/>
    <property type="match status" value="1"/>
</dbReference>
<dbReference type="Gene3D" id="1.10.1200.10">
    <property type="entry name" value="ACP-like"/>
    <property type="match status" value="1"/>
</dbReference>
<dbReference type="SUPFAM" id="SSF47336">
    <property type="entry name" value="ACP-like"/>
    <property type="match status" value="1"/>
</dbReference>
<sequence>MRAWRFTSAVCRSGFQRCVLPRNILHALSVSNKIFGNQPLAYPCLAQTRSIKILLSKPEVESKVLAVCSAFDKIQSDKLTLDSSFIKDLGLDSLDHIEVIMEIENEFRKFFKSTKCVVSYANGDLDYCRFSSVLSLYIRRYSDLCSQDRKPTAYVISFPVCSWFEISDVDAEKLHTPRDIVEHVYHSIKKAEPAN</sequence>
<dbReference type="PANTHER" id="PTHR20863:SF28">
    <property type="entry name" value="ACYL CARRIER PROTEIN, MITOCHONDRIAL"/>
    <property type="match status" value="1"/>
</dbReference>
<dbReference type="GO" id="GO:0005739">
    <property type="term" value="C:mitochondrion"/>
    <property type="evidence" value="ECO:0007669"/>
    <property type="project" value="UniProtKB-SubCell"/>
</dbReference>